<keyword evidence="15" id="KW-1185">Reference proteome</keyword>
<keyword evidence="4 10" id="KW-0808">Transferase</keyword>
<evidence type="ECO:0000256" key="10">
    <source>
        <dbReference type="HAMAP-Rule" id="MF_00185"/>
    </source>
</evidence>
<dbReference type="InterPro" id="IPR027417">
    <property type="entry name" value="P-loop_NTPase"/>
</dbReference>
<dbReference type="GO" id="GO:0005524">
    <property type="term" value="F:ATP binding"/>
    <property type="evidence" value="ECO:0007669"/>
    <property type="project" value="UniProtKB-UniRule"/>
</dbReference>
<keyword evidence="8 10" id="KW-0460">Magnesium</keyword>
<dbReference type="Proteomes" id="UP000293296">
    <property type="component" value="Chromosome"/>
</dbReference>
<evidence type="ECO:0000256" key="8">
    <source>
        <dbReference type="ARBA" id="ARBA00022842"/>
    </source>
</evidence>
<evidence type="ECO:0000256" key="6">
    <source>
        <dbReference type="ARBA" id="ARBA00022741"/>
    </source>
</evidence>
<feature type="binding site" evidence="10">
    <location>
        <begin position="14"/>
        <end position="19"/>
    </location>
    <ligand>
        <name>substrate</name>
    </ligand>
</feature>
<dbReference type="KEGG" id="dcb:C3Y92_10420"/>
<comment type="catalytic activity">
    <reaction evidence="9 10 11">
        <text>adenosine(37) in tRNA + dimethylallyl diphosphate = N(6)-dimethylallyladenosine(37) in tRNA + diphosphate</text>
        <dbReference type="Rhea" id="RHEA:26482"/>
        <dbReference type="Rhea" id="RHEA-COMP:10162"/>
        <dbReference type="Rhea" id="RHEA-COMP:10375"/>
        <dbReference type="ChEBI" id="CHEBI:33019"/>
        <dbReference type="ChEBI" id="CHEBI:57623"/>
        <dbReference type="ChEBI" id="CHEBI:74411"/>
        <dbReference type="ChEBI" id="CHEBI:74415"/>
        <dbReference type="EC" id="2.5.1.75"/>
    </reaction>
</comment>
<feature type="site" description="Interaction with substrate tRNA" evidence="10">
    <location>
        <position position="103"/>
    </location>
</feature>
<feature type="region of interest" description="Interaction with substrate tRNA" evidence="10">
    <location>
        <begin position="161"/>
        <end position="165"/>
    </location>
</feature>
<dbReference type="OrthoDB" id="9776390at2"/>
<dbReference type="SUPFAM" id="SSF52540">
    <property type="entry name" value="P-loop containing nucleoside triphosphate hydrolases"/>
    <property type="match status" value="1"/>
</dbReference>
<feature type="region of interest" description="Interaction with substrate tRNA" evidence="10">
    <location>
        <begin position="37"/>
        <end position="40"/>
    </location>
</feature>
<evidence type="ECO:0000256" key="3">
    <source>
        <dbReference type="ARBA" id="ARBA00005842"/>
    </source>
</evidence>
<feature type="binding site" evidence="10">
    <location>
        <begin position="12"/>
        <end position="19"/>
    </location>
    <ligand>
        <name>ATP</name>
        <dbReference type="ChEBI" id="CHEBI:30616"/>
    </ligand>
</feature>
<dbReference type="NCBIfam" id="TIGR00174">
    <property type="entry name" value="miaA"/>
    <property type="match status" value="1"/>
</dbReference>
<comment type="function">
    <text evidence="2 10 12">Catalyzes the transfer of a dimethylallyl group onto the adenine at position 37 in tRNAs that read codons beginning with uridine, leading to the formation of N6-(dimethylallyl)adenosine (i(6)A).</text>
</comment>
<organism evidence="14 15">
    <name type="scientific">Solidesulfovibrio carbinolicus</name>
    <dbReference type="NCBI Taxonomy" id="296842"/>
    <lineage>
        <taxon>Bacteria</taxon>
        <taxon>Pseudomonadati</taxon>
        <taxon>Thermodesulfobacteriota</taxon>
        <taxon>Desulfovibrionia</taxon>
        <taxon>Desulfovibrionales</taxon>
        <taxon>Desulfovibrionaceae</taxon>
        <taxon>Solidesulfovibrio</taxon>
    </lineage>
</organism>
<name>A0A4P6HQT7_9BACT</name>
<comment type="subunit">
    <text evidence="10">Monomer.</text>
</comment>
<evidence type="ECO:0000256" key="4">
    <source>
        <dbReference type="ARBA" id="ARBA00022679"/>
    </source>
</evidence>
<evidence type="ECO:0000256" key="5">
    <source>
        <dbReference type="ARBA" id="ARBA00022694"/>
    </source>
</evidence>
<keyword evidence="7 10" id="KW-0067">ATP-binding</keyword>
<dbReference type="InterPro" id="IPR018022">
    <property type="entry name" value="IPT"/>
</dbReference>
<protein>
    <recommendedName>
        <fullName evidence="10">tRNA dimethylallyltransferase</fullName>
        <ecNumber evidence="10">2.5.1.75</ecNumber>
    </recommendedName>
    <alternativeName>
        <fullName evidence="10">Dimethylallyl diphosphate:tRNA dimethylallyltransferase</fullName>
        <shortName evidence="10">DMAPP:tRNA dimethylallyltransferase</shortName>
        <shortName evidence="10">DMATase</shortName>
    </alternativeName>
    <alternativeName>
        <fullName evidence="10">Isopentenyl-diphosphate:tRNA isopentenyltransferase</fullName>
        <shortName evidence="10">IPP transferase</shortName>
        <shortName evidence="10">IPPT</shortName>
        <shortName evidence="10">IPTase</shortName>
    </alternativeName>
</protein>
<sequence length="308" mass="32771">MRVKTRVVCLAGATGTGKTAAAIALARAFGGEVINVDSRQVYQGLPVLTAQPNDEERAVCPHHLYGDTPLDQPVAAGDFAVRARACAASIAGRGRLPLFVGGTGLYFRAILGGLAPIPPVPAEVRAAVADDWCRLGPAAMHARLAERDPDYAAKIAPADRQRVTRALEVEAATGRSFSDWHRQGDPDAPDYDVIHLGLTLPLEELGPRLARRIEAMAAGGALEEVRAALDRYPPDAPGLSGIGGPELAAYLSGSCGLGRAKADWLTNTRAYAKRQRTWFRKEPDIVWFGPGDEVGLLELVGKRLEGEA</sequence>
<evidence type="ECO:0000256" key="13">
    <source>
        <dbReference type="RuleBase" id="RU003785"/>
    </source>
</evidence>
<accession>A0A4P6HQT7</accession>
<comment type="similarity">
    <text evidence="3 10 13">Belongs to the IPP transferase family.</text>
</comment>
<evidence type="ECO:0000256" key="9">
    <source>
        <dbReference type="ARBA" id="ARBA00049563"/>
    </source>
</evidence>
<dbReference type="Gene3D" id="1.10.20.140">
    <property type="match status" value="1"/>
</dbReference>
<dbReference type="Gene3D" id="3.40.50.300">
    <property type="entry name" value="P-loop containing nucleotide triphosphate hydrolases"/>
    <property type="match status" value="1"/>
</dbReference>
<evidence type="ECO:0000256" key="7">
    <source>
        <dbReference type="ARBA" id="ARBA00022840"/>
    </source>
</evidence>
<reference evidence="14 15" key="1">
    <citation type="submission" date="2018-02" db="EMBL/GenBank/DDBJ databases">
        <title>Genome sequence of Desulfovibrio carbinolicus DSM 3852.</title>
        <authorList>
            <person name="Wilbanks E."/>
            <person name="Skennerton C.T."/>
            <person name="Orphan V.J."/>
        </authorList>
    </citation>
    <scope>NUCLEOTIDE SEQUENCE [LARGE SCALE GENOMIC DNA]</scope>
    <source>
        <strain evidence="14 15">DSM 3852</strain>
    </source>
</reference>
<feature type="site" description="Interaction with substrate tRNA" evidence="10">
    <location>
        <position position="125"/>
    </location>
</feature>
<proteinExistence type="inferred from homology"/>
<dbReference type="EC" id="2.5.1.75" evidence="10"/>
<dbReference type="InterPro" id="IPR039657">
    <property type="entry name" value="Dimethylallyltransferase"/>
</dbReference>
<dbReference type="GO" id="GO:0052381">
    <property type="term" value="F:tRNA dimethylallyltransferase activity"/>
    <property type="evidence" value="ECO:0007669"/>
    <property type="project" value="UniProtKB-UniRule"/>
</dbReference>
<keyword evidence="6 10" id="KW-0547">Nucleotide-binding</keyword>
<dbReference type="AlphaFoldDB" id="A0A4P6HQT7"/>
<dbReference type="HAMAP" id="MF_00185">
    <property type="entry name" value="IPP_trans"/>
    <property type="match status" value="1"/>
</dbReference>
<comment type="caution">
    <text evidence="10">Lacks conserved residue(s) required for the propagation of feature annotation.</text>
</comment>
<dbReference type="EMBL" id="CP026538">
    <property type="protein sequence ID" value="QAZ67618.1"/>
    <property type="molecule type" value="Genomic_DNA"/>
</dbReference>
<gene>
    <name evidence="10" type="primary">miaA</name>
    <name evidence="14" type="ORF">C3Y92_10420</name>
</gene>
<evidence type="ECO:0000256" key="12">
    <source>
        <dbReference type="RuleBase" id="RU003784"/>
    </source>
</evidence>
<dbReference type="PANTHER" id="PTHR11088:SF60">
    <property type="entry name" value="TRNA DIMETHYLALLYLTRANSFERASE"/>
    <property type="match status" value="1"/>
</dbReference>
<evidence type="ECO:0000256" key="11">
    <source>
        <dbReference type="RuleBase" id="RU003783"/>
    </source>
</evidence>
<evidence type="ECO:0000256" key="2">
    <source>
        <dbReference type="ARBA" id="ARBA00003213"/>
    </source>
</evidence>
<comment type="cofactor">
    <cofactor evidence="1 10">
        <name>Mg(2+)</name>
        <dbReference type="ChEBI" id="CHEBI:18420"/>
    </cofactor>
</comment>
<evidence type="ECO:0000256" key="1">
    <source>
        <dbReference type="ARBA" id="ARBA00001946"/>
    </source>
</evidence>
<dbReference type="PANTHER" id="PTHR11088">
    <property type="entry name" value="TRNA DIMETHYLALLYLTRANSFERASE"/>
    <property type="match status" value="1"/>
</dbReference>
<dbReference type="RefSeq" id="WP_129352358.1">
    <property type="nucleotide sequence ID" value="NZ_CP026538.1"/>
</dbReference>
<keyword evidence="5 10" id="KW-0819">tRNA processing</keyword>
<evidence type="ECO:0000313" key="15">
    <source>
        <dbReference type="Proteomes" id="UP000293296"/>
    </source>
</evidence>
<evidence type="ECO:0000313" key="14">
    <source>
        <dbReference type="EMBL" id="QAZ67618.1"/>
    </source>
</evidence>
<dbReference type="Pfam" id="PF01715">
    <property type="entry name" value="IPPT"/>
    <property type="match status" value="1"/>
</dbReference>
<dbReference type="GO" id="GO:0006400">
    <property type="term" value="P:tRNA modification"/>
    <property type="evidence" value="ECO:0007669"/>
    <property type="project" value="TreeGrafter"/>
</dbReference>